<reference evidence="5 6" key="1">
    <citation type="submission" date="2018-05" db="EMBL/GenBank/DDBJ databases">
        <title>Amnibacterium sp. M8JJ-5, whole genome shotgun sequence.</title>
        <authorList>
            <person name="Tuo L."/>
        </authorList>
    </citation>
    <scope>NUCLEOTIDE SEQUENCE [LARGE SCALE GENOMIC DNA]</scope>
    <source>
        <strain evidence="5 6">M8JJ-5</strain>
    </source>
</reference>
<evidence type="ECO:0000313" key="5">
    <source>
        <dbReference type="EMBL" id="PVZ96297.1"/>
    </source>
</evidence>
<keyword evidence="3" id="KW-0804">Transcription</keyword>
<evidence type="ECO:0000256" key="2">
    <source>
        <dbReference type="ARBA" id="ARBA00023125"/>
    </source>
</evidence>
<dbReference type="SUPFAM" id="SSF46785">
    <property type="entry name" value="Winged helix' DNA-binding domain"/>
    <property type="match status" value="1"/>
</dbReference>
<dbReference type="SMART" id="SM00895">
    <property type="entry name" value="FCD"/>
    <property type="match status" value="1"/>
</dbReference>
<dbReference type="Gene3D" id="1.20.120.530">
    <property type="entry name" value="GntR ligand-binding domain-like"/>
    <property type="match status" value="1"/>
</dbReference>
<name>A0A2V1HZ82_9MICO</name>
<dbReference type="SMART" id="SM00345">
    <property type="entry name" value="HTH_GNTR"/>
    <property type="match status" value="1"/>
</dbReference>
<dbReference type="GO" id="GO:0003677">
    <property type="term" value="F:DNA binding"/>
    <property type="evidence" value="ECO:0007669"/>
    <property type="project" value="UniProtKB-KW"/>
</dbReference>
<evidence type="ECO:0000256" key="1">
    <source>
        <dbReference type="ARBA" id="ARBA00023015"/>
    </source>
</evidence>
<dbReference type="PANTHER" id="PTHR43537:SF44">
    <property type="entry name" value="GNTR FAMILY REGULATORY PROTEIN"/>
    <property type="match status" value="1"/>
</dbReference>
<organism evidence="5 6">
    <name type="scientific">Amnibacterium flavum</name>
    <dbReference type="NCBI Taxonomy" id="2173173"/>
    <lineage>
        <taxon>Bacteria</taxon>
        <taxon>Bacillati</taxon>
        <taxon>Actinomycetota</taxon>
        <taxon>Actinomycetes</taxon>
        <taxon>Micrococcales</taxon>
        <taxon>Microbacteriaceae</taxon>
        <taxon>Amnibacterium</taxon>
    </lineage>
</organism>
<evidence type="ECO:0000256" key="3">
    <source>
        <dbReference type="ARBA" id="ARBA00023163"/>
    </source>
</evidence>
<keyword evidence="1" id="KW-0805">Transcription regulation</keyword>
<dbReference type="AlphaFoldDB" id="A0A2V1HZ82"/>
<dbReference type="Pfam" id="PF00392">
    <property type="entry name" value="GntR"/>
    <property type="match status" value="1"/>
</dbReference>
<dbReference type="Gene3D" id="1.10.10.10">
    <property type="entry name" value="Winged helix-like DNA-binding domain superfamily/Winged helix DNA-binding domain"/>
    <property type="match status" value="1"/>
</dbReference>
<keyword evidence="6" id="KW-1185">Reference proteome</keyword>
<evidence type="ECO:0000259" key="4">
    <source>
        <dbReference type="PROSITE" id="PS50949"/>
    </source>
</evidence>
<dbReference type="PROSITE" id="PS50949">
    <property type="entry name" value="HTH_GNTR"/>
    <property type="match status" value="1"/>
</dbReference>
<keyword evidence="2" id="KW-0238">DNA-binding</keyword>
<dbReference type="OrthoDB" id="4164516at2"/>
<dbReference type="PANTHER" id="PTHR43537">
    <property type="entry name" value="TRANSCRIPTIONAL REGULATOR, GNTR FAMILY"/>
    <property type="match status" value="1"/>
</dbReference>
<dbReference type="InterPro" id="IPR011711">
    <property type="entry name" value="GntR_C"/>
</dbReference>
<dbReference type="PRINTS" id="PR00035">
    <property type="entry name" value="HTHGNTR"/>
</dbReference>
<dbReference type="InterPro" id="IPR008920">
    <property type="entry name" value="TF_FadR/GntR_C"/>
</dbReference>
<sequence length="234" mass="25499">MRGRQGHVIEAIGRAIVGGVYQPGDLLPREAELTTEHGVSRTSVREAMKVLAAKGLVDIRPKVGTRVRPKDLWNTFDSDLLTWTHSEGFGTELMQDLIELRQIVEPNAARLAAGRASMQDLGQLEKTALAMAANAHDNVAYAEWDVAFHMAVYAASHNTLLQRFGMLVADFMKIAFDVQQAAASESLTEDAARHMLVFEAINRGDANAATDAMLEVVLDGKSALFAALTEHSKD</sequence>
<protein>
    <submittedName>
        <fullName evidence="5">FadR family transcriptional regulator</fullName>
    </submittedName>
</protein>
<feature type="domain" description="HTH gntR-type" evidence="4">
    <location>
        <begin position="2"/>
        <end position="70"/>
    </location>
</feature>
<proteinExistence type="predicted"/>
<gene>
    <name evidence="5" type="ORF">DDQ50_01895</name>
</gene>
<dbReference type="SUPFAM" id="SSF48008">
    <property type="entry name" value="GntR ligand-binding domain-like"/>
    <property type="match status" value="1"/>
</dbReference>
<dbReference type="InterPro" id="IPR036390">
    <property type="entry name" value="WH_DNA-bd_sf"/>
</dbReference>
<accession>A0A2V1HZ82</accession>
<dbReference type="InterPro" id="IPR036388">
    <property type="entry name" value="WH-like_DNA-bd_sf"/>
</dbReference>
<dbReference type="GO" id="GO:0003700">
    <property type="term" value="F:DNA-binding transcription factor activity"/>
    <property type="evidence" value="ECO:0007669"/>
    <property type="project" value="InterPro"/>
</dbReference>
<dbReference type="Proteomes" id="UP000244893">
    <property type="component" value="Unassembled WGS sequence"/>
</dbReference>
<comment type="caution">
    <text evidence="5">The sequence shown here is derived from an EMBL/GenBank/DDBJ whole genome shotgun (WGS) entry which is preliminary data.</text>
</comment>
<dbReference type="InterPro" id="IPR000524">
    <property type="entry name" value="Tscrpt_reg_HTH_GntR"/>
</dbReference>
<dbReference type="CDD" id="cd07377">
    <property type="entry name" value="WHTH_GntR"/>
    <property type="match status" value="1"/>
</dbReference>
<evidence type="ECO:0000313" key="6">
    <source>
        <dbReference type="Proteomes" id="UP000244893"/>
    </source>
</evidence>
<dbReference type="EMBL" id="QEOP01000001">
    <property type="protein sequence ID" value="PVZ96297.1"/>
    <property type="molecule type" value="Genomic_DNA"/>
</dbReference>
<dbReference type="Pfam" id="PF07729">
    <property type="entry name" value="FCD"/>
    <property type="match status" value="1"/>
</dbReference>